<reference evidence="2" key="1">
    <citation type="submission" date="2022-11" db="UniProtKB">
        <authorList>
            <consortium name="WormBaseParasite"/>
        </authorList>
    </citation>
    <scope>IDENTIFICATION</scope>
</reference>
<dbReference type="AlphaFoldDB" id="A0A915JGS9"/>
<evidence type="ECO:0000313" key="2">
    <source>
        <dbReference type="WBParaSite" id="nRc.2.0.1.t25367-RA"/>
    </source>
</evidence>
<organism evidence="1 2">
    <name type="scientific">Romanomermis culicivorax</name>
    <name type="common">Nematode worm</name>
    <dbReference type="NCBI Taxonomy" id="13658"/>
    <lineage>
        <taxon>Eukaryota</taxon>
        <taxon>Metazoa</taxon>
        <taxon>Ecdysozoa</taxon>
        <taxon>Nematoda</taxon>
        <taxon>Enoplea</taxon>
        <taxon>Dorylaimia</taxon>
        <taxon>Mermithida</taxon>
        <taxon>Mermithoidea</taxon>
        <taxon>Mermithidae</taxon>
        <taxon>Romanomermis</taxon>
    </lineage>
</organism>
<name>A0A915JGS9_ROMCU</name>
<protein>
    <submittedName>
        <fullName evidence="2">Uncharacterized protein</fullName>
    </submittedName>
</protein>
<accession>A0A915JGS9</accession>
<dbReference type="WBParaSite" id="nRc.2.0.1.t25367-RA">
    <property type="protein sequence ID" value="nRc.2.0.1.t25367-RA"/>
    <property type="gene ID" value="nRc.2.0.1.g25367"/>
</dbReference>
<dbReference type="Proteomes" id="UP000887565">
    <property type="component" value="Unplaced"/>
</dbReference>
<proteinExistence type="predicted"/>
<sequence>MADTVIRSRDAAVRMRDAVIRKQRTAVQQELRDHILRRESTVTALATGLLKPAGLFCWFSFSPRGPWGNNTTNSYDNKTIN</sequence>
<keyword evidence="1" id="KW-1185">Reference proteome</keyword>
<evidence type="ECO:0000313" key="1">
    <source>
        <dbReference type="Proteomes" id="UP000887565"/>
    </source>
</evidence>